<sequence length="97" mass="10059">MPEVELVAQALAAGATAGMTQTVQQAARDAGERLVSLVRRDRGAPAAEEHPATEPGEAGGSAGAPVSGHRVGRYTLFANEIKGVVMGDNARQDNHFH</sequence>
<proteinExistence type="predicted"/>
<dbReference type="RefSeq" id="WP_167024265.1">
    <property type="nucleotide sequence ID" value="NZ_CP050177.1"/>
</dbReference>
<dbReference type="KEGG" id="slia:HA039_04860"/>
<evidence type="ECO:0000313" key="2">
    <source>
        <dbReference type="EMBL" id="QIQ01704.1"/>
    </source>
</evidence>
<keyword evidence="3" id="KW-1185">Reference proteome</keyword>
<evidence type="ECO:0000313" key="3">
    <source>
        <dbReference type="Proteomes" id="UP000501179"/>
    </source>
</evidence>
<name>A0A6G9GU24_9ACTN</name>
<organism evidence="2 3">
    <name type="scientific">Streptomyces liangshanensis</name>
    <dbReference type="NCBI Taxonomy" id="2717324"/>
    <lineage>
        <taxon>Bacteria</taxon>
        <taxon>Bacillati</taxon>
        <taxon>Actinomycetota</taxon>
        <taxon>Actinomycetes</taxon>
        <taxon>Kitasatosporales</taxon>
        <taxon>Streptomycetaceae</taxon>
        <taxon>Streptomyces</taxon>
    </lineage>
</organism>
<dbReference type="AlphaFoldDB" id="A0A6G9GU24"/>
<evidence type="ECO:0000256" key="1">
    <source>
        <dbReference type="SAM" id="MobiDB-lite"/>
    </source>
</evidence>
<reference evidence="2 3" key="1">
    <citation type="submission" date="2020-03" db="EMBL/GenBank/DDBJ databases">
        <title>A novel species.</title>
        <authorList>
            <person name="Gao J."/>
        </authorList>
    </citation>
    <scope>NUCLEOTIDE SEQUENCE [LARGE SCALE GENOMIC DNA]</scope>
    <source>
        <strain evidence="2 3">QMT-12</strain>
    </source>
</reference>
<gene>
    <name evidence="2" type="ORF">HA039_04860</name>
</gene>
<protein>
    <submittedName>
        <fullName evidence="2">Uncharacterized protein</fullName>
    </submittedName>
</protein>
<feature type="compositionally biased region" description="Basic and acidic residues" evidence="1">
    <location>
        <begin position="39"/>
        <end position="52"/>
    </location>
</feature>
<dbReference type="EMBL" id="CP050177">
    <property type="protein sequence ID" value="QIQ01704.1"/>
    <property type="molecule type" value="Genomic_DNA"/>
</dbReference>
<accession>A0A6G9GU24</accession>
<feature type="region of interest" description="Disordered" evidence="1">
    <location>
        <begin position="39"/>
        <end position="67"/>
    </location>
</feature>
<dbReference type="Proteomes" id="UP000501179">
    <property type="component" value="Chromosome"/>
</dbReference>